<dbReference type="EMBL" id="CP139960">
    <property type="protein sequence ID" value="WQD39696.1"/>
    <property type="molecule type" value="Genomic_DNA"/>
</dbReference>
<feature type="domain" description="Response regulatory" evidence="6">
    <location>
        <begin position="5"/>
        <end position="120"/>
    </location>
</feature>
<dbReference type="PROSITE" id="PS01124">
    <property type="entry name" value="HTH_ARAC_FAMILY_2"/>
    <property type="match status" value="1"/>
</dbReference>
<protein>
    <submittedName>
        <fullName evidence="7">Response regulator</fullName>
    </submittedName>
</protein>
<keyword evidence="1 4" id="KW-0597">Phosphoprotein</keyword>
<evidence type="ECO:0000256" key="3">
    <source>
        <dbReference type="ARBA" id="ARBA00023163"/>
    </source>
</evidence>
<name>A0ABZ0W953_9BACT</name>
<evidence type="ECO:0000256" key="2">
    <source>
        <dbReference type="ARBA" id="ARBA00023015"/>
    </source>
</evidence>
<feature type="domain" description="HTH araC/xylS-type" evidence="5">
    <location>
        <begin position="152"/>
        <end position="250"/>
    </location>
</feature>
<dbReference type="PANTHER" id="PTHR43547:SF2">
    <property type="entry name" value="HYBRID SIGNAL TRANSDUCTION HISTIDINE KINASE C"/>
    <property type="match status" value="1"/>
</dbReference>
<evidence type="ECO:0000256" key="4">
    <source>
        <dbReference type="PROSITE-ProRule" id="PRU00169"/>
    </source>
</evidence>
<dbReference type="InterPro" id="IPR001789">
    <property type="entry name" value="Sig_transdc_resp-reg_receiver"/>
</dbReference>
<proteinExistence type="predicted"/>
<evidence type="ECO:0000256" key="1">
    <source>
        <dbReference type="ARBA" id="ARBA00022553"/>
    </source>
</evidence>
<evidence type="ECO:0000313" key="7">
    <source>
        <dbReference type="EMBL" id="WQD39696.1"/>
    </source>
</evidence>
<keyword evidence="2" id="KW-0805">Transcription regulation</keyword>
<dbReference type="InterPro" id="IPR009057">
    <property type="entry name" value="Homeodomain-like_sf"/>
</dbReference>
<dbReference type="SMART" id="SM00448">
    <property type="entry name" value="REC"/>
    <property type="match status" value="1"/>
</dbReference>
<dbReference type="Pfam" id="PF00072">
    <property type="entry name" value="Response_reg"/>
    <property type="match status" value="1"/>
</dbReference>
<evidence type="ECO:0000313" key="8">
    <source>
        <dbReference type="Proteomes" id="UP001325680"/>
    </source>
</evidence>
<dbReference type="Gene3D" id="1.10.10.60">
    <property type="entry name" value="Homeodomain-like"/>
    <property type="match status" value="1"/>
</dbReference>
<dbReference type="InterPro" id="IPR018060">
    <property type="entry name" value="HTH_AraC"/>
</dbReference>
<dbReference type="Pfam" id="PF12833">
    <property type="entry name" value="HTH_18"/>
    <property type="match status" value="1"/>
</dbReference>
<keyword evidence="3" id="KW-0804">Transcription</keyword>
<evidence type="ECO:0000259" key="5">
    <source>
        <dbReference type="PROSITE" id="PS01124"/>
    </source>
</evidence>
<accession>A0ABZ0W953</accession>
<dbReference type="SUPFAM" id="SSF46689">
    <property type="entry name" value="Homeodomain-like"/>
    <property type="match status" value="1"/>
</dbReference>
<organism evidence="7 8">
    <name type="scientific">Niabella yanshanensis</name>
    <dbReference type="NCBI Taxonomy" id="577386"/>
    <lineage>
        <taxon>Bacteria</taxon>
        <taxon>Pseudomonadati</taxon>
        <taxon>Bacteroidota</taxon>
        <taxon>Chitinophagia</taxon>
        <taxon>Chitinophagales</taxon>
        <taxon>Chitinophagaceae</taxon>
        <taxon>Niabella</taxon>
    </lineage>
</organism>
<dbReference type="Proteomes" id="UP001325680">
    <property type="component" value="Chromosome"/>
</dbReference>
<gene>
    <name evidence="7" type="ORF">U0035_05985</name>
</gene>
<dbReference type="SUPFAM" id="SSF52172">
    <property type="entry name" value="CheY-like"/>
    <property type="match status" value="1"/>
</dbReference>
<dbReference type="PROSITE" id="PS50110">
    <property type="entry name" value="RESPONSE_REGULATORY"/>
    <property type="match status" value="1"/>
</dbReference>
<evidence type="ECO:0000259" key="6">
    <source>
        <dbReference type="PROSITE" id="PS50110"/>
    </source>
</evidence>
<sequence length="256" mass="29377">MMKPVILLVEDNKEILEFIEANLIDQYEIKKTTNGKEALDILRTELIDLIVSDVMMPVMDGFEFCRIIKSDLELSHLPCILLTAKNTLQARLQGLELGADVYIEKPFSPKHLKMQIASLLANRNKIKNYFANSPAAHLKTIAYTKADERFLETVNQIIEEHLQEQELDVDRLARYMNMSRTTFYRKINAISNLTPNDLINVTRLKKAAALMGEGFNINEASDLVGYNSPKIFSKNFEKQFGMIPSEYIHEHLKGKR</sequence>
<dbReference type="InterPro" id="IPR011006">
    <property type="entry name" value="CheY-like_superfamily"/>
</dbReference>
<feature type="modified residue" description="4-aspartylphosphate" evidence="4">
    <location>
        <position position="53"/>
    </location>
</feature>
<dbReference type="RefSeq" id="WP_114789117.1">
    <property type="nucleotide sequence ID" value="NZ_CP139960.1"/>
</dbReference>
<dbReference type="Gene3D" id="3.40.50.2300">
    <property type="match status" value="1"/>
</dbReference>
<reference evidence="7 8" key="1">
    <citation type="submission" date="2023-12" db="EMBL/GenBank/DDBJ databases">
        <title>Genome sequencing and assembly of bacterial species from a model synthetic community.</title>
        <authorList>
            <person name="Hogle S.L."/>
        </authorList>
    </citation>
    <scope>NUCLEOTIDE SEQUENCE [LARGE SCALE GENOMIC DNA]</scope>
    <source>
        <strain evidence="7 8">HAMBI_3031</strain>
    </source>
</reference>
<dbReference type="CDD" id="cd17574">
    <property type="entry name" value="REC_OmpR"/>
    <property type="match status" value="1"/>
</dbReference>
<dbReference type="SMART" id="SM00342">
    <property type="entry name" value="HTH_ARAC"/>
    <property type="match status" value="1"/>
</dbReference>
<dbReference type="PANTHER" id="PTHR43547">
    <property type="entry name" value="TWO-COMPONENT HISTIDINE KINASE"/>
    <property type="match status" value="1"/>
</dbReference>
<keyword evidence="8" id="KW-1185">Reference proteome</keyword>